<sequence>MLFCKAPNSTEIVQRTTAPVVPRTPIEPPSAAIRKPGLASATTKPSHQLIDFNI</sequence>
<proteinExistence type="predicted"/>
<evidence type="ECO:0000256" key="1">
    <source>
        <dbReference type="SAM" id="MobiDB-lite"/>
    </source>
</evidence>
<accession>A0A6J6A1N2</accession>
<protein>
    <submittedName>
        <fullName evidence="2">Unannotated protein</fullName>
    </submittedName>
</protein>
<dbReference type="EMBL" id="CAESAO010000218">
    <property type="protein sequence ID" value="CAB4347406.1"/>
    <property type="molecule type" value="Genomic_DNA"/>
</dbReference>
<reference evidence="2" key="1">
    <citation type="submission" date="2020-05" db="EMBL/GenBank/DDBJ databases">
        <authorList>
            <person name="Chiriac C."/>
            <person name="Salcher M."/>
            <person name="Ghai R."/>
            <person name="Kavagutti S V."/>
        </authorList>
    </citation>
    <scope>NUCLEOTIDE SEQUENCE</scope>
</reference>
<evidence type="ECO:0000313" key="2">
    <source>
        <dbReference type="EMBL" id="CAB4347406.1"/>
    </source>
</evidence>
<dbReference type="AlphaFoldDB" id="A0A6J6A1N2"/>
<feature type="region of interest" description="Disordered" evidence="1">
    <location>
        <begin position="21"/>
        <end position="44"/>
    </location>
</feature>
<organism evidence="2">
    <name type="scientific">freshwater metagenome</name>
    <dbReference type="NCBI Taxonomy" id="449393"/>
    <lineage>
        <taxon>unclassified sequences</taxon>
        <taxon>metagenomes</taxon>
        <taxon>ecological metagenomes</taxon>
    </lineage>
</organism>
<name>A0A6J6A1N2_9ZZZZ</name>
<gene>
    <name evidence="2" type="ORF">UFOPK3522_01678</name>
</gene>